<keyword evidence="2" id="KW-1185">Reference proteome</keyword>
<reference evidence="2" key="1">
    <citation type="journal article" date="2019" name="Int. J. Syst. Evol. Microbiol.">
        <title>The Global Catalogue of Microorganisms (GCM) 10K type strain sequencing project: providing services to taxonomists for standard genome sequencing and annotation.</title>
        <authorList>
            <consortium name="The Broad Institute Genomics Platform"/>
            <consortium name="The Broad Institute Genome Sequencing Center for Infectious Disease"/>
            <person name="Wu L."/>
            <person name="Ma J."/>
        </authorList>
    </citation>
    <scope>NUCLEOTIDE SEQUENCE [LARGE SCALE GENOMIC DNA]</scope>
    <source>
        <strain evidence="2">NBRC 108755</strain>
    </source>
</reference>
<organism evidence="1 2">
    <name type="scientific">Homoserinibacter gongjuensis</name>
    <dbReference type="NCBI Taxonomy" id="1162968"/>
    <lineage>
        <taxon>Bacteria</taxon>
        <taxon>Bacillati</taxon>
        <taxon>Actinomycetota</taxon>
        <taxon>Actinomycetes</taxon>
        <taxon>Micrococcales</taxon>
        <taxon>Microbacteriaceae</taxon>
        <taxon>Homoserinibacter</taxon>
    </lineage>
</organism>
<gene>
    <name evidence="1" type="ORF">GCM10025869_19560</name>
</gene>
<proteinExistence type="predicted"/>
<evidence type="ECO:0000313" key="2">
    <source>
        <dbReference type="Proteomes" id="UP001157069"/>
    </source>
</evidence>
<evidence type="ECO:0000313" key="1">
    <source>
        <dbReference type="EMBL" id="GMA91427.1"/>
    </source>
</evidence>
<dbReference type="EMBL" id="BSVA01000001">
    <property type="protein sequence ID" value="GMA91427.1"/>
    <property type="molecule type" value="Genomic_DNA"/>
</dbReference>
<dbReference type="RefSeq" id="WP_284299754.1">
    <property type="nucleotide sequence ID" value="NZ_BSVA01000001.1"/>
</dbReference>
<comment type="caution">
    <text evidence="1">The sequence shown here is derived from an EMBL/GenBank/DDBJ whole genome shotgun (WGS) entry which is preliminary data.</text>
</comment>
<dbReference type="Proteomes" id="UP001157069">
    <property type="component" value="Unassembled WGS sequence"/>
</dbReference>
<sequence>MWLASPYEIDQVSDTMPIDVVILVDAGATTLAENVGAIRRARQVLVFGDPVTQTPAPFRIGLDEGRSRPSRWRTPRRARRCRCGVRMWTRRMRRMRWRPRTRMMLMRVISIRRPRRLLNPRGCPCGSSLS</sequence>
<accession>A0ABQ6JXH4</accession>
<name>A0ABQ6JXH4_9MICO</name>
<protein>
    <submittedName>
        <fullName evidence="1">Uncharacterized protein</fullName>
    </submittedName>
</protein>